<organism evidence="17 18">
    <name type="scientific">Romanomermis culicivorax</name>
    <name type="common">Nematode worm</name>
    <dbReference type="NCBI Taxonomy" id="13658"/>
    <lineage>
        <taxon>Eukaryota</taxon>
        <taxon>Metazoa</taxon>
        <taxon>Ecdysozoa</taxon>
        <taxon>Nematoda</taxon>
        <taxon>Enoplea</taxon>
        <taxon>Dorylaimia</taxon>
        <taxon>Mermithida</taxon>
        <taxon>Mermithoidea</taxon>
        <taxon>Mermithidae</taxon>
        <taxon>Romanomermis</taxon>
    </lineage>
</organism>
<feature type="domain" description="RING-type" evidence="16">
    <location>
        <begin position="189"/>
        <end position="245"/>
    </location>
</feature>
<keyword evidence="7 13" id="KW-0863">Zinc-finger</keyword>
<evidence type="ECO:0000256" key="10">
    <source>
        <dbReference type="ARBA" id="ARBA00023163"/>
    </source>
</evidence>
<evidence type="ECO:0000313" key="18">
    <source>
        <dbReference type="WBParaSite" id="nRc.2.0.1.t11147-RA"/>
    </source>
</evidence>
<keyword evidence="8" id="KW-0862">Zinc</keyword>
<dbReference type="InterPro" id="IPR019787">
    <property type="entry name" value="Znf_PHD-finger"/>
</dbReference>
<dbReference type="GO" id="GO:0008380">
    <property type="term" value="P:RNA splicing"/>
    <property type="evidence" value="ECO:0007669"/>
    <property type="project" value="UniProtKB-KW"/>
</dbReference>
<evidence type="ECO:0000256" key="11">
    <source>
        <dbReference type="ARBA" id="ARBA00023187"/>
    </source>
</evidence>
<evidence type="ECO:0000313" key="17">
    <source>
        <dbReference type="Proteomes" id="UP000887565"/>
    </source>
</evidence>
<dbReference type="GO" id="GO:0000122">
    <property type="term" value="P:negative regulation of transcription by RNA polymerase II"/>
    <property type="evidence" value="ECO:0007669"/>
    <property type="project" value="TreeGrafter"/>
</dbReference>
<evidence type="ECO:0000256" key="12">
    <source>
        <dbReference type="ARBA" id="ARBA00023242"/>
    </source>
</evidence>
<dbReference type="InterPro" id="IPR034078">
    <property type="entry name" value="NFX1_fam"/>
</dbReference>
<dbReference type="InterPro" id="IPR013083">
    <property type="entry name" value="Znf_RING/FYVE/PHD"/>
</dbReference>
<reference evidence="18" key="1">
    <citation type="submission" date="2022-11" db="UniProtKB">
        <authorList>
            <consortium name="WormBaseParasite"/>
        </authorList>
    </citation>
    <scope>IDENTIFICATION</scope>
</reference>
<keyword evidence="14" id="KW-0175">Coiled coil</keyword>
<comment type="subcellular location">
    <subcellularLocation>
        <location evidence="1">Nucleus</location>
    </subcellularLocation>
</comment>
<evidence type="ECO:0000256" key="9">
    <source>
        <dbReference type="ARBA" id="ARBA00023015"/>
    </source>
</evidence>
<evidence type="ECO:0000256" key="7">
    <source>
        <dbReference type="ARBA" id="ARBA00022771"/>
    </source>
</evidence>
<keyword evidence="6" id="KW-0677">Repeat</keyword>
<dbReference type="GO" id="GO:0005681">
    <property type="term" value="C:spliceosomal complex"/>
    <property type="evidence" value="ECO:0007669"/>
    <property type="project" value="UniProtKB-KW"/>
</dbReference>
<evidence type="ECO:0000256" key="4">
    <source>
        <dbReference type="ARBA" id="ARBA00022723"/>
    </source>
</evidence>
<name>A0A915IB80_ROMCU</name>
<dbReference type="CDD" id="cd06008">
    <property type="entry name" value="NF-X1-zinc-finger"/>
    <property type="match status" value="2"/>
</dbReference>
<comment type="similarity">
    <text evidence="2">Belongs to the NFX1 family.</text>
</comment>
<dbReference type="PROSITE" id="PS50016">
    <property type="entry name" value="ZF_PHD_2"/>
    <property type="match status" value="1"/>
</dbReference>
<evidence type="ECO:0000256" key="14">
    <source>
        <dbReference type="SAM" id="Coils"/>
    </source>
</evidence>
<keyword evidence="5" id="KW-0747">Spliceosome</keyword>
<dbReference type="InterPro" id="IPR008409">
    <property type="entry name" value="SPF27"/>
</dbReference>
<keyword evidence="17" id="KW-1185">Reference proteome</keyword>
<dbReference type="WBParaSite" id="nRc.2.0.1.t11147-RA">
    <property type="protein sequence ID" value="nRc.2.0.1.t11147-RA"/>
    <property type="gene ID" value="nRc.2.0.1.g11147"/>
</dbReference>
<dbReference type="InterPro" id="IPR000967">
    <property type="entry name" value="Znf_NFX1"/>
</dbReference>
<dbReference type="GO" id="GO:0008270">
    <property type="term" value="F:zinc ion binding"/>
    <property type="evidence" value="ECO:0007669"/>
    <property type="project" value="UniProtKB-KW"/>
</dbReference>
<keyword evidence="4" id="KW-0479">Metal-binding</keyword>
<keyword evidence="11" id="KW-0508">mRNA splicing</keyword>
<feature type="coiled-coil region" evidence="14">
    <location>
        <begin position="108"/>
        <end position="135"/>
    </location>
</feature>
<dbReference type="SMART" id="SM00438">
    <property type="entry name" value="ZnF_NFX"/>
    <property type="match status" value="3"/>
</dbReference>
<dbReference type="GO" id="GO:0006397">
    <property type="term" value="P:mRNA processing"/>
    <property type="evidence" value="ECO:0007669"/>
    <property type="project" value="UniProtKB-KW"/>
</dbReference>
<sequence length="475" mass="54380">ALALIEEECNRFRPTKNYLAHLPTPKFDEFETEVMKNEFERIQNRQPMEMLNMKRYDLNPPPAGKMTDVGAWQEAVINSQAQLEHQALRVANMDLMAEYGAEAWKVYNEILQRMLNQAQSQLNLVRKEIQEVNFDRKQKQMAAGEKLKKLEEREKFLATGLRVLLYFLKLTVTILERLEEQLRNETYECMICCEKIRRRDFIWSCQQCFHVFHLKCVKKWAKSSTTNNENASETPNLGWRCPACQNINRNAENLESFCFCLREILIYQNKGASSFRTPHSCGKMCKRSRESITGCPHPCPLLCHPGPCPPCPKIVEKFCVCGSSSKHVRCGTEDFKCKKKCEEILNCEVHICTLICHNGQCPNCDQTVETICHCGKNSRTDPCSFETPKFACGEPCGKRLSCGNHFCSQICHAGACPTCFFSPQVTKTCPCGKKDLQSLSDIRRQSCLDQWLTCGELCGKILRCGPEGDEIILEF</sequence>
<evidence type="ECO:0000256" key="5">
    <source>
        <dbReference type="ARBA" id="ARBA00022728"/>
    </source>
</evidence>
<accession>A0A915IB80</accession>
<evidence type="ECO:0000256" key="1">
    <source>
        <dbReference type="ARBA" id="ARBA00004123"/>
    </source>
</evidence>
<keyword evidence="9" id="KW-0805">Transcription regulation</keyword>
<dbReference type="GO" id="GO:0000977">
    <property type="term" value="F:RNA polymerase II transcription regulatory region sequence-specific DNA binding"/>
    <property type="evidence" value="ECO:0007669"/>
    <property type="project" value="TreeGrafter"/>
</dbReference>
<dbReference type="Pfam" id="PF05700">
    <property type="entry name" value="BCAS2"/>
    <property type="match status" value="1"/>
</dbReference>
<dbReference type="PANTHER" id="PTHR12360:SF12">
    <property type="entry name" value="TRANSCRIPTIONAL REPRESSOR NF-X1"/>
    <property type="match status" value="1"/>
</dbReference>
<feature type="domain" description="PHD-type" evidence="15">
    <location>
        <begin position="186"/>
        <end position="247"/>
    </location>
</feature>
<evidence type="ECO:0000259" key="16">
    <source>
        <dbReference type="PROSITE" id="PS50089"/>
    </source>
</evidence>
<keyword evidence="12" id="KW-0539">Nucleus</keyword>
<dbReference type="Proteomes" id="UP000887565">
    <property type="component" value="Unplaced"/>
</dbReference>
<dbReference type="InterPro" id="IPR001841">
    <property type="entry name" value="Znf_RING"/>
</dbReference>
<evidence type="ECO:0000256" key="6">
    <source>
        <dbReference type="ARBA" id="ARBA00022737"/>
    </source>
</evidence>
<keyword evidence="10" id="KW-0804">Transcription</keyword>
<evidence type="ECO:0000259" key="15">
    <source>
        <dbReference type="PROSITE" id="PS50016"/>
    </source>
</evidence>
<protein>
    <submittedName>
        <fullName evidence="18">Pre-mRNA-splicing factor SPF27</fullName>
    </submittedName>
</protein>
<dbReference type="Gene3D" id="3.30.40.10">
    <property type="entry name" value="Zinc/RING finger domain, C3HC4 (zinc finger)"/>
    <property type="match status" value="1"/>
</dbReference>
<keyword evidence="3" id="KW-0507">mRNA processing</keyword>
<dbReference type="CDD" id="cd16696">
    <property type="entry name" value="RING-CH-C4HC3_NFX1"/>
    <property type="match status" value="1"/>
</dbReference>
<dbReference type="SUPFAM" id="SSF57850">
    <property type="entry name" value="RING/U-box"/>
    <property type="match status" value="1"/>
</dbReference>
<dbReference type="PANTHER" id="PTHR12360">
    <property type="entry name" value="NUCLEAR TRANSCRIPTION FACTOR, X-BOX BINDING 1 NFX1"/>
    <property type="match status" value="1"/>
</dbReference>
<evidence type="ECO:0000256" key="3">
    <source>
        <dbReference type="ARBA" id="ARBA00022664"/>
    </source>
</evidence>
<evidence type="ECO:0000256" key="8">
    <source>
        <dbReference type="ARBA" id="ARBA00022833"/>
    </source>
</evidence>
<dbReference type="Pfam" id="PF01422">
    <property type="entry name" value="zf-NF-X1"/>
    <property type="match status" value="3"/>
</dbReference>
<dbReference type="AlphaFoldDB" id="A0A915IB80"/>
<evidence type="ECO:0000256" key="13">
    <source>
        <dbReference type="PROSITE-ProRule" id="PRU00175"/>
    </source>
</evidence>
<dbReference type="PROSITE" id="PS50089">
    <property type="entry name" value="ZF_RING_2"/>
    <property type="match status" value="1"/>
</dbReference>
<dbReference type="GO" id="GO:0000981">
    <property type="term" value="F:DNA-binding transcription factor activity, RNA polymerase II-specific"/>
    <property type="evidence" value="ECO:0007669"/>
    <property type="project" value="TreeGrafter"/>
</dbReference>
<evidence type="ECO:0000256" key="2">
    <source>
        <dbReference type="ARBA" id="ARBA00007269"/>
    </source>
</evidence>
<proteinExistence type="inferred from homology"/>